<gene>
    <name evidence="1" type="ORF">M9H77_18731</name>
</gene>
<dbReference type="Proteomes" id="UP001060085">
    <property type="component" value="Linkage Group LG04"/>
</dbReference>
<proteinExistence type="predicted"/>
<name>A0ACC0B8G7_CATRO</name>
<reference evidence="2" key="1">
    <citation type="journal article" date="2023" name="Nat. Plants">
        <title>Single-cell RNA sequencing provides a high-resolution roadmap for understanding the multicellular compartmentation of specialized metabolism.</title>
        <authorList>
            <person name="Sun S."/>
            <person name="Shen X."/>
            <person name="Li Y."/>
            <person name="Li Y."/>
            <person name="Wang S."/>
            <person name="Li R."/>
            <person name="Zhang H."/>
            <person name="Shen G."/>
            <person name="Guo B."/>
            <person name="Wei J."/>
            <person name="Xu J."/>
            <person name="St-Pierre B."/>
            <person name="Chen S."/>
            <person name="Sun C."/>
        </authorList>
    </citation>
    <scope>NUCLEOTIDE SEQUENCE [LARGE SCALE GENOMIC DNA]</scope>
</reference>
<organism evidence="1 2">
    <name type="scientific">Catharanthus roseus</name>
    <name type="common">Madagascar periwinkle</name>
    <name type="synonym">Vinca rosea</name>
    <dbReference type="NCBI Taxonomy" id="4058"/>
    <lineage>
        <taxon>Eukaryota</taxon>
        <taxon>Viridiplantae</taxon>
        <taxon>Streptophyta</taxon>
        <taxon>Embryophyta</taxon>
        <taxon>Tracheophyta</taxon>
        <taxon>Spermatophyta</taxon>
        <taxon>Magnoliopsida</taxon>
        <taxon>eudicotyledons</taxon>
        <taxon>Gunneridae</taxon>
        <taxon>Pentapetalae</taxon>
        <taxon>asterids</taxon>
        <taxon>lamiids</taxon>
        <taxon>Gentianales</taxon>
        <taxon>Apocynaceae</taxon>
        <taxon>Rauvolfioideae</taxon>
        <taxon>Vinceae</taxon>
        <taxon>Catharanthinae</taxon>
        <taxon>Catharanthus</taxon>
    </lineage>
</organism>
<evidence type="ECO:0000313" key="2">
    <source>
        <dbReference type="Proteomes" id="UP001060085"/>
    </source>
</evidence>
<protein>
    <submittedName>
        <fullName evidence="1">Uncharacterized protein</fullName>
    </submittedName>
</protein>
<comment type="caution">
    <text evidence="1">The sequence shown here is derived from an EMBL/GenBank/DDBJ whole genome shotgun (WGS) entry which is preliminary data.</text>
</comment>
<accession>A0ACC0B8G7</accession>
<keyword evidence="2" id="KW-1185">Reference proteome</keyword>
<dbReference type="EMBL" id="CM044704">
    <property type="protein sequence ID" value="KAI5668878.1"/>
    <property type="molecule type" value="Genomic_DNA"/>
</dbReference>
<sequence>MRAIIVYSRCNIVGITINEYYVNQACALNKNASLDLHYEVVPGDFLEMLLDDNSFEGAYSIEATCHAQKLEDGYAEVFRVLKLRTLYVSYKRVTTDKHNTRNPEHMVIIQGIKRGDALPGNQIMVAVLETLGITPRALQKIRLLPMAEVVGLPSQNTWYRRNIDDSTTIGYFSTVTKHTKG</sequence>
<evidence type="ECO:0000313" key="1">
    <source>
        <dbReference type="EMBL" id="KAI5668878.1"/>
    </source>
</evidence>